<keyword evidence="8" id="KW-0675">Receptor</keyword>
<sequence length="370" mass="39201">MQTARRGQPAEGQASADAWLRLPVPGRRWSLDQSELDLIMIPGDGSFVPYTGKESTDDSENLRSPTDGRIYVLKFSSSSQRYLFWLQSKSEHPRGAAWFSERDQKIGQIVDLLLTGEEIDVQAELAGLSDGPGGNDEDETMEDVDQSSSRNRHGSTGGAGAGATGGDIRDEGEESREGGADGGRAAGSGDVSAIVSNFMNSLKGGNMGSGSQQQGSSEPFTTLLDLLWPSHTVPTVQNASDDIIDALCAQLPTTPFLIEAEVEDVDQIDPNSETAQMAIQTLGRDEKIDVLGRILRAPQLRAALGSLTEALKTGALPTVSQALNIDVENGGYMRGGAMPLGGGDAVKAFLDGVKKTVEKEKKGGDEMDTS</sequence>
<dbReference type="STRING" id="183478.A0A364N1X8"/>
<dbReference type="InterPro" id="IPR038108">
    <property type="entry name" value="RPN13_DEUBAD_sf"/>
</dbReference>
<keyword evidence="4 8" id="KW-0647">Proteasome</keyword>
<dbReference type="PROSITE" id="PS51917">
    <property type="entry name" value="PRU"/>
    <property type="match status" value="1"/>
</dbReference>
<dbReference type="GO" id="GO:0008541">
    <property type="term" value="C:proteasome regulatory particle, lid subcomplex"/>
    <property type="evidence" value="ECO:0007669"/>
    <property type="project" value="TreeGrafter"/>
</dbReference>
<comment type="caution">
    <text evidence="8">The sequence shown here is derived from an EMBL/GenBank/DDBJ whole genome shotgun (WGS) entry which is preliminary data.</text>
</comment>
<evidence type="ECO:0000256" key="3">
    <source>
        <dbReference type="ARBA" id="ARBA00022490"/>
    </source>
</evidence>
<dbReference type="InterPro" id="IPR038633">
    <property type="entry name" value="Rpn13/ADRM1_Pru_sf"/>
</dbReference>
<keyword evidence="3" id="KW-0963">Cytoplasm</keyword>
<proteinExistence type="predicted"/>
<organism evidence="8 9">
    <name type="scientific">Stemphylium lycopersici</name>
    <name type="common">Tomato gray leaf spot disease fungus</name>
    <name type="synonym">Thyrospora lycopersici</name>
    <dbReference type="NCBI Taxonomy" id="183478"/>
    <lineage>
        <taxon>Eukaryota</taxon>
        <taxon>Fungi</taxon>
        <taxon>Dikarya</taxon>
        <taxon>Ascomycota</taxon>
        <taxon>Pezizomycotina</taxon>
        <taxon>Dothideomycetes</taxon>
        <taxon>Pleosporomycetidae</taxon>
        <taxon>Pleosporales</taxon>
        <taxon>Pleosporineae</taxon>
        <taxon>Pleosporaceae</taxon>
        <taxon>Stemphylium</taxon>
    </lineage>
</organism>
<dbReference type="AlphaFoldDB" id="A0A364N1X8"/>
<dbReference type="Gene3D" id="1.10.2020.20">
    <property type="match status" value="1"/>
</dbReference>
<dbReference type="Gene3D" id="2.30.29.70">
    <property type="entry name" value="Proteasomal ubiquitin receptor Rpn13/ADRM1"/>
    <property type="match status" value="1"/>
</dbReference>
<dbReference type="InterPro" id="IPR006773">
    <property type="entry name" value="Rpn13/ADRM1"/>
</dbReference>
<feature type="domain" description="Pru" evidence="7">
    <location>
        <begin position="1"/>
        <end position="117"/>
    </location>
</feature>
<protein>
    <submittedName>
        <fullName evidence="8">26s proteasome complex ubiquitin receptor subunit rpn13</fullName>
    </submittedName>
</protein>
<dbReference type="PANTHER" id="PTHR12225:SF0">
    <property type="entry name" value="PROTEASOMAL UBIQUITIN RECEPTOR ADRM1"/>
    <property type="match status" value="1"/>
</dbReference>
<comment type="subcellular location">
    <subcellularLocation>
        <location evidence="2">Cytoplasm</location>
    </subcellularLocation>
    <subcellularLocation>
        <location evidence="1">Nucleus</location>
    </subcellularLocation>
</comment>
<feature type="compositionally biased region" description="Gly residues" evidence="6">
    <location>
        <begin position="155"/>
        <end position="165"/>
    </location>
</feature>
<dbReference type="GO" id="GO:0005737">
    <property type="term" value="C:cytoplasm"/>
    <property type="evidence" value="ECO:0007669"/>
    <property type="project" value="UniProtKB-SubCell"/>
</dbReference>
<evidence type="ECO:0000313" key="9">
    <source>
        <dbReference type="Proteomes" id="UP000249619"/>
    </source>
</evidence>
<evidence type="ECO:0000256" key="6">
    <source>
        <dbReference type="SAM" id="MobiDB-lite"/>
    </source>
</evidence>
<feature type="compositionally biased region" description="Acidic residues" evidence="6">
    <location>
        <begin position="135"/>
        <end position="145"/>
    </location>
</feature>
<dbReference type="EMBL" id="QGDH01000073">
    <property type="protein sequence ID" value="RAR09681.1"/>
    <property type="molecule type" value="Genomic_DNA"/>
</dbReference>
<dbReference type="GO" id="GO:0005634">
    <property type="term" value="C:nucleus"/>
    <property type="evidence" value="ECO:0007669"/>
    <property type="project" value="UniProtKB-SubCell"/>
</dbReference>
<accession>A0A364N1X8</accession>
<evidence type="ECO:0000256" key="1">
    <source>
        <dbReference type="ARBA" id="ARBA00004123"/>
    </source>
</evidence>
<evidence type="ECO:0000256" key="5">
    <source>
        <dbReference type="ARBA" id="ARBA00023242"/>
    </source>
</evidence>
<dbReference type="GO" id="GO:0070628">
    <property type="term" value="F:proteasome binding"/>
    <property type="evidence" value="ECO:0007669"/>
    <property type="project" value="TreeGrafter"/>
</dbReference>
<dbReference type="InterPro" id="IPR044868">
    <property type="entry name" value="Rpn13/ADRM1_Pru"/>
</dbReference>
<dbReference type="GO" id="GO:0061133">
    <property type="term" value="F:endopeptidase activator activity"/>
    <property type="evidence" value="ECO:0007669"/>
    <property type="project" value="TreeGrafter"/>
</dbReference>
<evidence type="ECO:0000256" key="4">
    <source>
        <dbReference type="ARBA" id="ARBA00022942"/>
    </source>
</evidence>
<evidence type="ECO:0000259" key="7">
    <source>
        <dbReference type="PROSITE" id="PS51917"/>
    </source>
</evidence>
<evidence type="ECO:0000256" key="2">
    <source>
        <dbReference type="ARBA" id="ARBA00004496"/>
    </source>
</evidence>
<keyword evidence="9" id="KW-1185">Reference proteome</keyword>
<reference evidence="9" key="1">
    <citation type="submission" date="2018-05" db="EMBL/GenBank/DDBJ databases">
        <title>Draft genome sequence of Stemphylium lycopersici strain CIDEFI 213.</title>
        <authorList>
            <person name="Medina R."/>
            <person name="Franco M.E.E."/>
            <person name="Lucentini C.G."/>
            <person name="Saparrat M.C.N."/>
            <person name="Balatti P.A."/>
        </authorList>
    </citation>
    <scope>NUCLEOTIDE SEQUENCE [LARGE SCALE GENOMIC DNA]</scope>
    <source>
        <strain evidence="9">CIDEFI 213</strain>
    </source>
</reference>
<dbReference type="Pfam" id="PF04683">
    <property type="entry name" value="Rpn13_ADRM1_Pru"/>
    <property type="match status" value="1"/>
</dbReference>
<feature type="region of interest" description="Disordered" evidence="6">
    <location>
        <begin position="126"/>
        <end position="189"/>
    </location>
</feature>
<evidence type="ECO:0000313" key="8">
    <source>
        <dbReference type="EMBL" id="RAR09681.1"/>
    </source>
</evidence>
<dbReference type="PANTHER" id="PTHR12225">
    <property type="entry name" value="ADHESION REGULATING MOLECULE 1 110 KDA CELL MEMBRANE GLYCOPROTEIN"/>
    <property type="match status" value="1"/>
</dbReference>
<name>A0A364N1X8_STELY</name>
<gene>
    <name evidence="8" type="ORF">DDE83_005437</name>
</gene>
<dbReference type="Proteomes" id="UP000249619">
    <property type="component" value="Unassembled WGS sequence"/>
</dbReference>
<keyword evidence="5" id="KW-0539">Nucleus</keyword>